<keyword evidence="2" id="KW-0812">Transmembrane</keyword>
<dbReference type="PANTHER" id="PTHR23320">
    <property type="entry name" value="MEMBRANE-SPANNING 4-DOMAINS SUBFAMILY A MS4A -RELATED"/>
    <property type="match status" value="1"/>
</dbReference>
<keyword evidence="2" id="KW-0472">Membrane</keyword>
<dbReference type="Proteomes" id="UP001154114">
    <property type="component" value="Chromosome 10"/>
</dbReference>
<feature type="transmembrane region" description="Helical" evidence="2">
    <location>
        <begin position="103"/>
        <end position="125"/>
    </location>
</feature>
<dbReference type="PANTHER" id="PTHR23320:SF130">
    <property type="entry name" value="TRANSMEMBRANE PROTEIN 212"/>
    <property type="match status" value="1"/>
</dbReference>
<evidence type="ECO:0000256" key="1">
    <source>
        <dbReference type="SAM" id="MobiDB-lite"/>
    </source>
</evidence>
<feature type="transmembrane region" description="Helical" evidence="2">
    <location>
        <begin position="67"/>
        <end position="91"/>
    </location>
</feature>
<feature type="region of interest" description="Disordered" evidence="1">
    <location>
        <begin position="314"/>
        <end position="346"/>
    </location>
</feature>
<evidence type="ECO:0000313" key="3">
    <source>
        <dbReference type="EMBL" id="CAH0578946.1"/>
    </source>
</evidence>
<keyword evidence="2" id="KW-1133">Transmembrane helix</keyword>
<proteinExistence type="predicted"/>
<sequence length="346" mass="36294">MGDAERADTYDARVTTATVSSLKSEDSTEQLICKTPQNKIKKVIQKDKSVSSKSVEAGSDEPTKRRLVVFLGLGQVVLGALLVGAGALAVVKGAALSRVGAGLWAGCVAVVAGVVGVLAGINDCYGLNSGANGSPLLTAFLALSLLCLACGNSAAVLAATGLQRDSLRQPAAHASFEDEMEAWTPVLTNIALLIIATIHCLVCIVSIYHLSKRVCPCFRPKQAYDHNQFSPGFQPVTQYVVSVDEAKPGADPERGRNHQLCKELETKLQGETLKKKKEEPEFGSANSKEKLVSRWLGRQQVPAGAAPVLAVPAGRCPPAPAPARATPRRAQAQEAAAADAAARAPR</sequence>
<protein>
    <submittedName>
        <fullName evidence="3">Uncharacterized protein</fullName>
    </submittedName>
</protein>
<gene>
    <name evidence="3" type="ORF">CINC_LOCUS786</name>
</gene>
<reference evidence="3" key="1">
    <citation type="submission" date="2021-12" db="EMBL/GenBank/DDBJ databases">
        <authorList>
            <person name="King R."/>
        </authorList>
    </citation>
    <scope>NUCLEOTIDE SEQUENCE</scope>
</reference>
<evidence type="ECO:0000256" key="2">
    <source>
        <dbReference type="SAM" id="Phobius"/>
    </source>
</evidence>
<feature type="transmembrane region" description="Helical" evidence="2">
    <location>
        <begin position="137"/>
        <end position="162"/>
    </location>
</feature>
<organism evidence="3 4">
    <name type="scientific">Chrysodeixis includens</name>
    <name type="common">Soybean looper</name>
    <name type="synonym">Pseudoplusia includens</name>
    <dbReference type="NCBI Taxonomy" id="689277"/>
    <lineage>
        <taxon>Eukaryota</taxon>
        <taxon>Metazoa</taxon>
        <taxon>Ecdysozoa</taxon>
        <taxon>Arthropoda</taxon>
        <taxon>Hexapoda</taxon>
        <taxon>Insecta</taxon>
        <taxon>Pterygota</taxon>
        <taxon>Neoptera</taxon>
        <taxon>Endopterygota</taxon>
        <taxon>Lepidoptera</taxon>
        <taxon>Glossata</taxon>
        <taxon>Ditrysia</taxon>
        <taxon>Noctuoidea</taxon>
        <taxon>Noctuidae</taxon>
        <taxon>Plusiinae</taxon>
        <taxon>Chrysodeixis</taxon>
    </lineage>
</organism>
<feature type="compositionally biased region" description="Low complexity" evidence="1">
    <location>
        <begin position="322"/>
        <end position="346"/>
    </location>
</feature>
<accession>A0A9P0BJG3</accession>
<dbReference type="InterPro" id="IPR030417">
    <property type="entry name" value="MS4A"/>
</dbReference>
<feature type="transmembrane region" description="Helical" evidence="2">
    <location>
        <begin position="182"/>
        <end position="210"/>
    </location>
</feature>
<name>A0A9P0BJG3_CHRIL</name>
<dbReference type="AlphaFoldDB" id="A0A9P0BJG3"/>
<dbReference type="OrthoDB" id="7733275at2759"/>
<evidence type="ECO:0000313" key="4">
    <source>
        <dbReference type="Proteomes" id="UP001154114"/>
    </source>
</evidence>
<keyword evidence="4" id="KW-1185">Reference proteome</keyword>
<dbReference type="EMBL" id="LR824013">
    <property type="protein sequence ID" value="CAH0578946.1"/>
    <property type="molecule type" value="Genomic_DNA"/>
</dbReference>